<dbReference type="AlphaFoldDB" id="Q0V617"/>
<dbReference type="RefSeq" id="XP_001791229.1">
    <property type="nucleotide sequence ID" value="XM_001791177.1"/>
</dbReference>
<gene>
    <name evidence="2" type="ORF">SNOG_00547</name>
</gene>
<feature type="compositionally biased region" description="Pro residues" evidence="1">
    <location>
        <begin position="153"/>
        <end position="167"/>
    </location>
</feature>
<proteinExistence type="predicted"/>
<evidence type="ECO:0000313" key="2">
    <source>
        <dbReference type="EMBL" id="EAT92042.1"/>
    </source>
</evidence>
<dbReference type="VEuPathDB" id="FungiDB:JI435_005470"/>
<organism evidence="2 3">
    <name type="scientific">Phaeosphaeria nodorum (strain SN15 / ATCC MYA-4574 / FGSC 10173)</name>
    <name type="common">Glume blotch fungus</name>
    <name type="synonym">Parastagonospora nodorum</name>
    <dbReference type="NCBI Taxonomy" id="321614"/>
    <lineage>
        <taxon>Eukaryota</taxon>
        <taxon>Fungi</taxon>
        <taxon>Dikarya</taxon>
        <taxon>Ascomycota</taxon>
        <taxon>Pezizomycotina</taxon>
        <taxon>Dothideomycetes</taxon>
        <taxon>Pleosporomycetidae</taxon>
        <taxon>Pleosporales</taxon>
        <taxon>Pleosporineae</taxon>
        <taxon>Phaeosphaeriaceae</taxon>
        <taxon>Parastagonospora</taxon>
    </lineage>
</organism>
<feature type="compositionally biased region" description="Low complexity" evidence="1">
    <location>
        <begin position="141"/>
        <end position="152"/>
    </location>
</feature>
<protein>
    <submittedName>
        <fullName evidence="2">Uncharacterized protein</fullName>
    </submittedName>
</protein>
<dbReference type="KEGG" id="pno:SNOG_00547"/>
<dbReference type="HOGENOM" id="CLU_1415639_0_0_1"/>
<dbReference type="EMBL" id="CH445325">
    <property type="protein sequence ID" value="EAT92042.1"/>
    <property type="molecule type" value="Genomic_DNA"/>
</dbReference>
<dbReference type="Proteomes" id="UP000001055">
    <property type="component" value="Unassembled WGS sequence"/>
</dbReference>
<dbReference type="InParanoid" id="Q0V617"/>
<sequence>MHVRRLGSMQSGLTARQAETESREVTGPRSGQPGVTCLVEAHQLLAAHALRSIQTTTPVTDVLDLTDTAPTRPRSKPLWHLCQLACFEARPHSRNPWLSLHWEPPLRYRVSVIREHRVRLVRCRRQAFFLLHHYRYAQPGPASSSAPRAASTPPSPTPTPTPPPPPHRSPRPLLPYFTADDPDTTAPAIRRA</sequence>
<feature type="region of interest" description="Disordered" evidence="1">
    <location>
        <begin position="1"/>
        <end position="32"/>
    </location>
</feature>
<evidence type="ECO:0000313" key="3">
    <source>
        <dbReference type="Proteomes" id="UP000001055"/>
    </source>
</evidence>
<evidence type="ECO:0000256" key="1">
    <source>
        <dbReference type="SAM" id="MobiDB-lite"/>
    </source>
</evidence>
<accession>Q0V617</accession>
<name>Q0V617_PHANO</name>
<feature type="region of interest" description="Disordered" evidence="1">
    <location>
        <begin position="140"/>
        <end position="192"/>
    </location>
</feature>
<reference evidence="3" key="1">
    <citation type="journal article" date="2007" name="Plant Cell">
        <title>Dothideomycete-plant interactions illuminated by genome sequencing and EST analysis of the wheat pathogen Stagonospora nodorum.</title>
        <authorList>
            <person name="Hane J.K."/>
            <person name="Lowe R.G."/>
            <person name="Solomon P.S."/>
            <person name="Tan K.C."/>
            <person name="Schoch C.L."/>
            <person name="Spatafora J.W."/>
            <person name="Crous P.W."/>
            <person name="Kodira C."/>
            <person name="Birren B.W."/>
            <person name="Galagan J.E."/>
            <person name="Torriani S.F."/>
            <person name="McDonald B.A."/>
            <person name="Oliver R.P."/>
        </authorList>
    </citation>
    <scope>NUCLEOTIDE SEQUENCE [LARGE SCALE GENOMIC DNA]</scope>
    <source>
        <strain evidence="3">SN15 / ATCC MYA-4574 / FGSC 10173</strain>
    </source>
</reference>
<dbReference type="GeneID" id="5967707"/>